<proteinExistence type="predicted"/>
<sequence length="134" mass="15364">MSRHRALLRLHPDALVVLFQQSKDGRRFKIPENSLPEDVNFLGVNYEAQYNCFMISLESEEFDKVPDGNVLPILEHPVIETTAHPHEMETHVMGLLGDLSYSVAHISKNGLEATVREARDRIRLMLDFLSTHQK</sequence>
<organism evidence="1">
    <name type="scientific">marine sediment metagenome</name>
    <dbReference type="NCBI Taxonomy" id="412755"/>
    <lineage>
        <taxon>unclassified sequences</taxon>
        <taxon>metagenomes</taxon>
        <taxon>ecological metagenomes</taxon>
    </lineage>
</organism>
<evidence type="ECO:0000313" key="1">
    <source>
        <dbReference type="EMBL" id="KKM74386.1"/>
    </source>
</evidence>
<accession>A0A0F9KI36</accession>
<dbReference type="AlphaFoldDB" id="A0A0F9KI36"/>
<gene>
    <name evidence="1" type="ORF">LCGC14_1400830</name>
</gene>
<name>A0A0F9KI36_9ZZZZ</name>
<protein>
    <submittedName>
        <fullName evidence="1">Uncharacterized protein</fullName>
    </submittedName>
</protein>
<reference evidence="1" key="1">
    <citation type="journal article" date="2015" name="Nature">
        <title>Complex archaea that bridge the gap between prokaryotes and eukaryotes.</title>
        <authorList>
            <person name="Spang A."/>
            <person name="Saw J.H."/>
            <person name="Jorgensen S.L."/>
            <person name="Zaremba-Niedzwiedzka K."/>
            <person name="Martijn J."/>
            <person name="Lind A.E."/>
            <person name="van Eijk R."/>
            <person name="Schleper C."/>
            <person name="Guy L."/>
            <person name="Ettema T.J."/>
        </authorList>
    </citation>
    <scope>NUCLEOTIDE SEQUENCE</scope>
</reference>
<comment type="caution">
    <text evidence="1">The sequence shown here is derived from an EMBL/GenBank/DDBJ whole genome shotgun (WGS) entry which is preliminary data.</text>
</comment>
<dbReference type="EMBL" id="LAZR01009148">
    <property type="protein sequence ID" value="KKM74386.1"/>
    <property type="molecule type" value="Genomic_DNA"/>
</dbReference>